<keyword evidence="2" id="KW-1185">Reference proteome</keyword>
<name>A0A7J7LIQ8_9MAGN</name>
<evidence type="ECO:0000313" key="2">
    <source>
        <dbReference type="Proteomes" id="UP000541444"/>
    </source>
</evidence>
<reference evidence="1 2" key="1">
    <citation type="journal article" date="2020" name="IScience">
        <title>Genome Sequencing of the Endangered Kingdonia uniflora (Circaeasteraceae, Ranunculales) Reveals Potential Mechanisms of Evolutionary Specialization.</title>
        <authorList>
            <person name="Sun Y."/>
            <person name="Deng T."/>
            <person name="Zhang A."/>
            <person name="Moore M.J."/>
            <person name="Landis J.B."/>
            <person name="Lin N."/>
            <person name="Zhang H."/>
            <person name="Zhang X."/>
            <person name="Huang J."/>
            <person name="Zhang X."/>
            <person name="Sun H."/>
            <person name="Wang H."/>
        </authorList>
    </citation>
    <scope>NUCLEOTIDE SEQUENCE [LARGE SCALE GENOMIC DNA]</scope>
    <source>
        <strain evidence="1">TB1705</strain>
        <tissue evidence="1">Leaf</tissue>
    </source>
</reference>
<gene>
    <name evidence="1" type="ORF">GIB67_039406</name>
</gene>
<sequence length="155" mass="17776">NKIAHDECAPTIRSVMANIHSAIHEAASNSKGYMKNIHAEIDIQHKLKVPFKYMRAPRIRSCVWELPWYEEVKINCYGCSPSNPGMAGSRAVFKTYTGEPRLEFKPSEVATAVSISVIRETNLNKYEPYFIKNVQKERVFKCFELIHELQRSATV</sequence>
<proteinExistence type="predicted"/>
<evidence type="ECO:0000313" key="1">
    <source>
        <dbReference type="EMBL" id="KAF6142442.1"/>
    </source>
</evidence>
<protein>
    <submittedName>
        <fullName evidence="1">Uncharacterized protein</fullName>
    </submittedName>
</protein>
<feature type="non-terminal residue" evidence="1">
    <location>
        <position position="1"/>
    </location>
</feature>
<dbReference type="AlphaFoldDB" id="A0A7J7LIQ8"/>
<accession>A0A7J7LIQ8</accession>
<dbReference type="Proteomes" id="UP000541444">
    <property type="component" value="Unassembled WGS sequence"/>
</dbReference>
<organism evidence="1 2">
    <name type="scientific">Kingdonia uniflora</name>
    <dbReference type="NCBI Taxonomy" id="39325"/>
    <lineage>
        <taxon>Eukaryota</taxon>
        <taxon>Viridiplantae</taxon>
        <taxon>Streptophyta</taxon>
        <taxon>Embryophyta</taxon>
        <taxon>Tracheophyta</taxon>
        <taxon>Spermatophyta</taxon>
        <taxon>Magnoliopsida</taxon>
        <taxon>Ranunculales</taxon>
        <taxon>Circaeasteraceae</taxon>
        <taxon>Kingdonia</taxon>
    </lineage>
</organism>
<comment type="caution">
    <text evidence="1">The sequence shown here is derived from an EMBL/GenBank/DDBJ whole genome shotgun (WGS) entry which is preliminary data.</text>
</comment>
<dbReference type="EMBL" id="JACGCM010002254">
    <property type="protein sequence ID" value="KAF6142442.1"/>
    <property type="molecule type" value="Genomic_DNA"/>
</dbReference>